<protein>
    <submittedName>
        <fullName evidence="2">Uncharacterized protein</fullName>
    </submittedName>
</protein>
<comment type="caution">
    <text evidence="2">The sequence shown here is derived from an EMBL/GenBank/DDBJ whole genome shotgun (WGS) entry which is preliminary data.</text>
</comment>
<dbReference type="EMBL" id="JAAGWG010000012">
    <property type="protein sequence ID" value="NEK86125.1"/>
    <property type="molecule type" value="Genomic_DNA"/>
</dbReference>
<dbReference type="RefSeq" id="WP_163204792.1">
    <property type="nucleotide sequence ID" value="NZ_JAAGWG010000012.1"/>
</dbReference>
<evidence type="ECO:0000256" key="1">
    <source>
        <dbReference type="SAM" id="MobiDB-lite"/>
    </source>
</evidence>
<gene>
    <name evidence="2" type="ORF">GCU60_10190</name>
</gene>
<name>A0A6L9W273_9ACTN</name>
<feature type="compositionally biased region" description="Basic and acidic residues" evidence="1">
    <location>
        <begin position="29"/>
        <end position="41"/>
    </location>
</feature>
<evidence type="ECO:0000313" key="2">
    <source>
        <dbReference type="EMBL" id="NEK86125.1"/>
    </source>
</evidence>
<dbReference type="Proteomes" id="UP000479241">
    <property type="component" value="Unassembled WGS sequence"/>
</dbReference>
<proteinExistence type="predicted"/>
<feature type="compositionally biased region" description="Basic and acidic residues" evidence="1">
    <location>
        <begin position="1"/>
        <end position="16"/>
    </location>
</feature>
<evidence type="ECO:0000313" key="3">
    <source>
        <dbReference type="Proteomes" id="UP000479241"/>
    </source>
</evidence>
<feature type="region of interest" description="Disordered" evidence="1">
    <location>
        <begin position="1"/>
        <end position="51"/>
    </location>
</feature>
<dbReference type="AlphaFoldDB" id="A0A6L9W273"/>
<accession>A0A6L9W273</accession>
<sequence length="51" mass="5270">MTEAHRTPRSPERAEGDPAGEDSGSGRTPHPEEPAEGREDSAGGNADSPDV</sequence>
<reference evidence="2 3" key="1">
    <citation type="submission" date="2019-12" db="EMBL/GenBank/DDBJ databases">
        <title>the WGS of Blastococcus saxobsidens 67B17.</title>
        <authorList>
            <person name="Jiang Z."/>
        </authorList>
    </citation>
    <scope>NUCLEOTIDE SEQUENCE [LARGE SCALE GENOMIC DNA]</scope>
    <source>
        <strain evidence="2 3">67B17</strain>
    </source>
</reference>
<organism evidence="2 3">
    <name type="scientific">Blastococcus saxobsidens</name>
    <dbReference type="NCBI Taxonomy" id="138336"/>
    <lineage>
        <taxon>Bacteria</taxon>
        <taxon>Bacillati</taxon>
        <taxon>Actinomycetota</taxon>
        <taxon>Actinomycetes</taxon>
        <taxon>Geodermatophilales</taxon>
        <taxon>Geodermatophilaceae</taxon>
        <taxon>Blastococcus</taxon>
    </lineage>
</organism>